<evidence type="ECO:0000313" key="5">
    <source>
        <dbReference type="Proteomes" id="UP000077881"/>
    </source>
</evidence>
<evidence type="ECO:0000259" key="3">
    <source>
        <dbReference type="PROSITE" id="PS51762"/>
    </source>
</evidence>
<keyword evidence="2" id="KW-0732">Signal</keyword>
<feature type="signal peptide" evidence="2">
    <location>
        <begin position="1"/>
        <end position="29"/>
    </location>
</feature>
<evidence type="ECO:0000256" key="2">
    <source>
        <dbReference type="SAM" id="SignalP"/>
    </source>
</evidence>
<dbReference type="STRING" id="217031.ABB05_04380"/>
<dbReference type="InterPro" id="IPR050546">
    <property type="entry name" value="Glycosyl_Hydrlase_16"/>
</dbReference>
<gene>
    <name evidence="4" type="ORF">ABB05_04380</name>
</gene>
<dbReference type="InterPro" id="IPR054470">
    <property type="entry name" value="FIMAH_dom"/>
</dbReference>
<comment type="caution">
    <text evidence="4">The sequence shown here is derived from an EMBL/GenBank/DDBJ whole genome shotgun (WGS) entry which is preliminary data.</text>
</comment>
<evidence type="ECO:0000256" key="1">
    <source>
        <dbReference type="ARBA" id="ARBA00006865"/>
    </source>
</evidence>
<dbReference type="AlphaFoldDB" id="A0A178A2B9"/>
<proteinExistence type="inferred from homology"/>
<name>A0A178A2B9_9BACI</name>
<feature type="domain" description="GH16" evidence="3">
    <location>
        <begin position="46"/>
        <end position="272"/>
    </location>
</feature>
<dbReference type="Pfam" id="PF00722">
    <property type="entry name" value="Glyco_hydro_16"/>
    <property type="match status" value="1"/>
</dbReference>
<dbReference type="PANTHER" id="PTHR10963">
    <property type="entry name" value="GLYCOSYL HYDROLASE-RELATED"/>
    <property type="match status" value="1"/>
</dbReference>
<keyword evidence="5" id="KW-1185">Reference proteome</keyword>
<dbReference type="EMBL" id="LDJR01000026">
    <property type="protein sequence ID" value="OAK74356.1"/>
    <property type="molecule type" value="Genomic_DNA"/>
</dbReference>
<organism evidence="4 5">
    <name type="scientific">Lederbergia galactosidilytica</name>
    <dbReference type="NCBI Taxonomy" id="217031"/>
    <lineage>
        <taxon>Bacteria</taxon>
        <taxon>Bacillati</taxon>
        <taxon>Bacillota</taxon>
        <taxon>Bacilli</taxon>
        <taxon>Bacillales</taxon>
        <taxon>Bacillaceae</taxon>
        <taxon>Lederbergia</taxon>
    </lineage>
</organism>
<dbReference type="Gene3D" id="2.60.120.200">
    <property type="match status" value="1"/>
</dbReference>
<dbReference type="RefSeq" id="WP_064467718.1">
    <property type="nucleotide sequence ID" value="NZ_LDJR01000026.1"/>
</dbReference>
<feature type="chain" id="PRO_5008081347" description="GH16 domain-containing protein" evidence="2">
    <location>
        <begin position="30"/>
        <end position="360"/>
    </location>
</feature>
<dbReference type="InterPro" id="IPR013320">
    <property type="entry name" value="ConA-like_dom_sf"/>
</dbReference>
<protein>
    <recommendedName>
        <fullName evidence="3">GH16 domain-containing protein</fullName>
    </recommendedName>
</protein>
<dbReference type="OrthoDB" id="9809583at2"/>
<sequence>MLKSYLYSGLCMVFAVAIGLGGAANPILAADKENNQLIETTDSDKPGWKLTFEDNFSGDQLDLTKWSRSPEWKRKDGWWSDEESFLDGEGHLIIQISERDGEYYSGAINTRDKFEQAYGYYEIRAKLPKEEGFWSAFWLMTDGAHEVGNEGRDGTEIDIFETPYAYRNNDTISHALHWDGYEEHHKSAGQDVQVPGIYEGYHTFALEWTKDEYIFYVDDQVTWRTNAGGISEVPSFVQLSAEVGEWGGKIENATLPDQMVVDYVRVYERDVYSALDIVKEVEQLKSKHSFTNPQAARDIITHLTALQHFEHTKRLEKVVKHAKGLKNLLNSQQEKEWLTEHAYLRLQGAVDRLIVDWEEY</sequence>
<dbReference type="Proteomes" id="UP000077881">
    <property type="component" value="Unassembled WGS sequence"/>
</dbReference>
<evidence type="ECO:0000313" key="4">
    <source>
        <dbReference type="EMBL" id="OAK74356.1"/>
    </source>
</evidence>
<dbReference type="InterPro" id="IPR000757">
    <property type="entry name" value="Beta-glucanase-like"/>
</dbReference>
<reference evidence="4 5" key="1">
    <citation type="submission" date="2015-05" db="EMBL/GenBank/DDBJ databases">
        <title>Comparison of genome.</title>
        <authorList>
            <person name="Zheng Z."/>
            <person name="Sun M."/>
        </authorList>
    </citation>
    <scope>NUCLEOTIDE SEQUENCE [LARGE SCALE GENOMIC DNA]</scope>
    <source>
        <strain evidence="4 5">G25-74</strain>
    </source>
</reference>
<dbReference type="GO" id="GO:0004553">
    <property type="term" value="F:hydrolase activity, hydrolyzing O-glycosyl compounds"/>
    <property type="evidence" value="ECO:0007669"/>
    <property type="project" value="InterPro"/>
</dbReference>
<dbReference type="GO" id="GO:0005975">
    <property type="term" value="P:carbohydrate metabolic process"/>
    <property type="evidence" value="ECO:0007669"/>
    <property type="project" value="InterPro"/>
</dbReference>
<dbReference type="SUPFAM" id="SSF49899">
    <property type="entry name" value="Concanavalin A-like lectins/glucanases"/>
    <property type="match status" value="1"/>
</dbReference>
<dbReference type="CDD" id="cd08023">
    <property type="entry name" value="GH16_laminarinase_like"/>
    <property type="match status" value="1"/>
</dbReference>
<dbReference type="Pfam" id="PF22888">
    <property type="entry name" value="FIMAH"/>
    <property type="match status" value="1"/>
</dbReference>
<comment type="similarity">
    <text evidence="1">Belongs to the glycosyl hydrolase 16 family.</text>
</comment>
<dbReference type="PANTHER" id="PTHR10963:SF55">
    <property type="entry name" value="GLYCOSIDE HYDROLASE FAMILY 16 PROTEIN"/>
    <property type="match status" value="1"/>
</dbReference>
<dbReference type="PROSITE" id="PS51762">
    <property type="entry name" value="GH16_2"/>
    <property type="match status" value="1"/>
</dbReference>
<dbReference type="PATRIC" id="fig|217031.6.peg.949"/>
<accession>A0A178A2B9</accession>